<organism evidence="1 2">
    <name type="scientific">Daphnia magna</name>
    <dbReference type="NCBI Taxonomy" id="35525"/>
    <lineage>
        <taxon>Eukaryota</taxon>
        <taxon>Metazoa</taxon>
        <taxon>Ecdysozoa</taxon>
        <taxon>Arthropoda</taxon>
        <taxon>Crustacea</taxon>
        <taxon>Branchiopoda</taxon>
        <taxon>Diplostraca</taxon>
        <taxon>Cladocera</taxon>
        <taxon>Anomopoda</taxon>
        <taxon>Daphniidae</taxon>
        <taxon>Daphnia</taxon>
    </lineage>
</organism>
<name>A0ABR0BAY8_9CRUS</name>
<evidence type="ECO:0000313" key="2">
    <source>
        <dbReference type="Proteomes" id="UP001234178"/>
    </source>
</evidence>
<dbReference type="EMBL" id="JAOYFB010000047">
    <property type="protein sequence ID" value="KAK4045630.1"/>
    <property type="molecule type" value="Genomic_DNA"/>
</dbReference>
<gene>
    <name evidence="1" type="ORF">OUZ56_033329</name>
</gene>
<dbReference type="Proteomes" id="UP001234178">
    <property type="component" value="Unassembled WGS sequence"/>
</dbReference>
<protein>
    <submittedName>
        <fullName evidence="1">Uncharacterized protein</fullName>
    </submittedName>
</protein>
<reference evidence="1 2" key="1">
    <citation type="journal article" date="2023" name="Nucleic Acids Res.">
        <title>The hologenome of Daphnia magna reveals possible DNA methylation and microbiome-mediated evolution of the host genome.</title>
        <authorList>
            <person name="Chaturvedi A."/>
            <person name="Li X."/>
            <person name="Dhandapani V."/>
            <person name="Marshall H."/>
            <person name="Kissane S."/>
            <person name="Cuenca-Cambronero M."/>
            <person name="Asole G."/>
            <person name="Calvet F."/>
            <person name="Ruiz-Romero M."/>
            <person name="Marangio P."/>
            <person name="Guigo R."/>
            <person name="Rago D."/>
            <person name="Mirbahai L."/>
            <person name="Eastwood N."/>
            <person name="Colbourne J.K."/>
            <person name="Zhou J."/>
            <person name="Mallon E."/>
            <person name="Orsini L."/>
        </authorList>
    </citation>
    <scope>NUCLEOTIDE SEQUENCE [LARGE SCALE GENOMIC DNA]</scope>
    <source>
        <strain evidence="1">LRV0_1</strain>
    </source>
</reference>
<accession>A0ABR0BAY8</accession>
<proteinExistence type="predicted"/>
<comment type="caution">
    <text evidence="1">The sequence shown here is derived from an EMBL/GenBank/DDBJ whole genome shotgun (WGS) entry which is preliminary data.</text>
</comment>
<evidence type="ECO:0000313" key="1">
    <source>
        <dbReference type="EMBL" id="KAK4045630.1"/>
    </source>
</evidence>
<keyword evidence="2" id="KW-1185">Reference proteome</keyword>
<sequence>MALPLTTSACVFRPCRTIQHSIGGLAAPGGPPRPLPTLLLTVKLSNLDANSVTNLSLKLLNAAVKSGWSGG</sequence>